<feature type="compositionally biased region" description="Basic residues" evidence="1">
    <location>
        <begin position="189"/>
        <end position="204"/>
    </location>
</feature>
<dbReference type="EMBL" id="AMWN01000008">
    <property type="protein sequence ID" value="EXJ80338.1"/>
    <property type="molecule type" value="Genomic_DNA"/>
</dbReference>
<dbReference type="OrthoDB" id="62952at2759"/>
<protein>
    <submittedName>
        <fullName evidence="2">Uncharacterized protein</fullName>
    </submittedName>
</protein>
<dbReference type="HOGENOM" id="CLU_119604_0_0_1"/>
<feature type="region of interest" description="Disordered" evidence="1">
    <location>
        <begin position="182"/>
        <end position="204"/>
    </location>
</feature>
<evidence type="ECO:0000313" key="2">
    <source>
        <dbReference type="EMBL" id="EXJ80338.1"/>
    </source>
</evidence>
<dbReference type="Proteomes" id="UP000019484">
    <property type="component" value="Unassembled WGS sequence"/>
</dbReference>
<name>W9XJJ3_9EURO</name>
<proteinExistence type="predicted"/>
<organism evidence="2 3">
    <name type="scientific">Capronia coronata CBS 617.96</name>
    <dbReference type="NCBI Taxonomy" id="1182541"/>
    <lineage>
        <taxon>Eukaryota</taxon>
        <taxon>Fungi</taxon>
        <taxon>Dikarya</taxon>
        <taxon>Ascomycota</taxon>
        <taxon>Pezizomycotina</taxon>
        <taxon>Eurotiomycetes</taxon>
        <taxon>Chaetothyriomycetidae</taxon>
        <taxon>Chaetothyriales</taxon>
        <taxon>Herpotrichiellaceae</taxon>
        <taxon>Capronia</taxon>
    </lineage>
</organism>
<dbReference type="GeneID" id="19163331"/>
<dbReference type="AlphaFoldDB" id="W9XJJ3"/>
<evidence type="ECO:0000313" key="3">
    <source>
        <dbReference type="Proteomes" id="UP000019484"/>
    </source>
</evidence>
<accession>W9XJJ3</accession>
<sequence>MDHLPFFEPRRPTGPMGFLNYPAEIMNRIYHELFVDDSHVLLCLFPTNPTLRSVTPKQSFSDASMPADDMYWSRLLNGRYYADSNGRSAQFLRVCRKVWLEGTPVLYGNLALAMRTIANPDACIKHTFRRNARYILASAKVMYPSYHRPSSHSTEGWKLIRVVQSDATGSLKLHLKRARSSGKPSAHVGWRRRAHGHKRRSLSF</sequence>
<comment type="caution">
    <text evidence="2">The sequence shown here is derived from an EMBL/GenBank/DDBJ whole genome shotgun (WGS) entry which is preliminary data.</text>
</comment>
<evidence type="ECO:0000256" key="1">
    <source>
        <dbReference type="SAM" id="MobiDB-lite"/>
    </source>
</evidence>
<gene>
    <name evidence="2" type="ORF">A1O1_08482</name>
</gene>
<reference evidence="2 3" key="1">
    <citation type="submission" date="2013-03" db="EMBL/GenBank/DDBJ databases">
        <title>The Genome Sequence of Capronia coronata CBS 617.96.</title>
        <authorList>
            <consortium name="The Broad Institute Genomics Platform"/>
            <person name="Cuomo C."/>
            <person name="de Hoog S."/>
            <person name="Gorbushina A."/>
            <person name="Walker B."/>
            <person name="Young S.K."/>
            <person name="Zeng Q."/>
            <person name="Gargeya S."/>
            <person name="Fitzgerald M."/>
            <person name="Haas B."/>
            <person name="Abouelleil A."/>
            <person name="Allen A.W."/>
            <person name="Alvarado L."/>
            <person name="Arachchi H.M."/>
            <person name="Berlin A.M."/>
            <person name="Chapman S.B."/>
            <person name="Gainer-Dewar J."/>
            <person name="Goldberg J."/>
            <person name="Griggs A."/>
            <person name="Gujja S."/>
            <person name="Hansen M."/>
            <person name="Howarth C."/>
            <person name="Imamovic A."/>
            <person name="Ireland A."/>
            <person name="Larimer J."/>
            <person name="McCowan C."/>
            <person name="Murphy C."/>
            <person name="Pearson M."/>
            <person name="Poon T.W."/>
            <person name="Priest M."/>
            <person name="Roberts A."/>
            <person name="Saif S."/>
            <person name="Shea T."/>
            <person name="Sisk P."/>
            <person name="Sykes S."/>
            <person name="Wortman J."/>
            <person name="Nusbaum C."/>
            <person name="Birren B."/>
        </authorList>
    </citation>
    <scope>NUCLEOTIDE SEQUENCE [LARGE SCALE GENOMIC DNA]</scope>
    <source>
        <strain evidence="2 3">CBS 617.96</strain>
    </source>
</reference>
<dbReference type="RefSeq" id="XP_007727532.1">
    <property type="nucleotide sequence ID" value="XM_007729342.1"/>
</dbReference>
<keyword evidence="3" id="KW-1185">Reference proteome</keyword>